<feature type="domain" description="Type VI secretion system component TssM1 helical" evidence="5">
    <location>
        <begin position="926"/>
        <end position="1022"/>
    </location>
</feature>
<organism evidence="6 7">
    <name type="scientific">Photobacterium sanguinicancri</name>
    <dbReference type="NCBI Taxonomy" id="875932"/>
    <lineage>
        <taxon>Bacteria</taxon>
        <taxon>Pseudomonadati</taxon>
        <taxon>Pseudomonadota</taxon>
        <taxon>Gammaproteobacteria</taxon>
        <taxon>Vibrionales</taxon>
        <taxon>Vibrionaceae</taxon>
        <taxon>Photobacterium</taxon>
    </lineage>
</organism>
<protein>
    <submittedName>
        <fullName evidence="6">Type VI secretion system membrane subunit TssM</fullName>
    </submittedName>
</protein>
<dbReference type="PANTHER" id="PTHR36153:SF1">
    <property type="entry name" value="TYPE VI SECRETION SYSTEM COMPONENT TSSM1"/>
    <property type="match status" value="1"/>
</dbReference>
<dbReference type="InterPro" id="IPR017731">
    <property type="entry name" value="TssM1-like"/>
</dbReference>
<feature type="domain" description="IcmF-related" evidence="3">
    <location>
        <begin position="477"/>
        <end position="774"/>
    </location>
</feature>
<evidence type="ECO:0000313" key="6">
    <source>
        <dbReference type="EMBL" id="MDO6543397.1"/>
    </source>
</evidence>
<keyword evidence="1" id="KW-0472">Membrane</keyword>
<dbReference type="NCBIfam" id="TIGR03348">
    <property type="entry name" value="VI_IcmF"/>
    <property type="match status" value="1"/>
</dbReference>
<reference evidence="6" key="1">
    <citation type="submission" date="2023-07" db="EMBL/GenBank/DDBJ databases">
        <title>Genome content predicts the carbon catabolic preferences of heterotrophic bacteria.</title>
        <authorList>
            <person name="Gralka M."/>
        </authorList>
    </citation>
    <scope>NUCLEOTIDE SEQUENCE</scope>
    <source>
        <strain evidence="6">G2M05</strain>
    </source>
</reference>
<dbReference type="Pfam" id="PF06744">
    <property type="entry name" value="IcmF_C"/>
    <property type="match status" value="1"/>
</dbReference>
<dbReference type="InterPro" id="IPR010623">
    <property type="entry name" value="IcmF_C"/>
</dbReference>
<dbReference type="Pfam" id="PF06761">
    <property type="entry name" value="IcmF-related"/>
    <property type="match status" value="1"/>
</dbReference>
<evidence type="ECO:0000259" key="4">
    <source>
        <dbReference type="Pfam" id="PF14331"/>
    </source>
</evidence>
<dbReference type="Proteomes" id="UP001170624">
    <property type="component" value="Unassembled WGS sequence"/>
</dbReference>
<dbReference type="Pfam" id="PF21070">
    <property type="entry name" value="IcmF_helical"/>
    <property type="match status" value="1"/>
</dbReference>
<evidence type="ECO:0000256" key="1">
    <source>
        <dbReference type="SAM" id="Phobius"/>
    </source>
</evidence>
<sequence length="1156" mass="132350">MNKVNLNKPWLAITLAFLLGTLAVVYWMPIATDDAFPLRTAMMWGGGILCVLSSFACYWYRDQSKEAKQEHEVEILFKQDVKTINQMFIEAIKQLKGLRANKLHNMYELPWYVLIGGEKDAKSSLLQQNNLEPVLHRTLDDSDTDQYLRFWSNDSLVVVEVGHRLFDDSGIDDRLWRVFAQQLLKYRPRQAVNGIITAIGCDRLLQGDKKTRVTLSSNLQESILALGEHTGLSLPVYTVFTKSDSIADFVDFFTNYSGCDVENPFGVTLQLNENNRFDPRDLKKECDAILANLAQQQFQLLRESREEESKSIIALPYQLRVFFERANELLTHLGRENRVRQSVWLRGMYMLTTSQKEVSFDLLTQLVADKAAFNAEGIKHQQQGRKSLFANRIFSNVILPEATLVGVNERRHYSYLALRSLMVMCVVSGIVFFGLQLRDNWSYDEAFREKAITKLSLYRNDIDRLRDGFTGLEEITPVLNELRLVAQEGEQPLAWYDKVSFNQTQTAEDIYQSYQKQLQIFLLPQLEEVLSSELYVYVNLGNPSKVFELLRYYQMLFDKQRLDQNEMINYLVDTLNDQGDISASNINNLSKLMVDLFNSDYQNMLKSNDELVSVAVQNLEGLSPERLIYARVKSMPEYRNRVDIRRQLGDKFDDLFQFREDFHGYLLPELFTRQGHSKIDLTVKSALLKKQYDEFKSIQGDMSGASVAELSELSKKIQRLYYADYVYQWKELVKNIEVKDFTSVYDLASAIKIAREPANSPLIDVLDAVIVNTTLAAKNDADTRGNAKAANQLGLKKVGKQLRKLDKINRVAGDDLVRLQPSFVVNEAFSRYASFMAIQGKSKSAPIDELMTELDNLNTYFDSALTSSEPQRVLYANAQAHAAGSQDALVNFRRQSSKAPGQVADWIKSLDKQAWKGVIEGGVGYLNQQWQGQVYHFYREAVEGRFPFALQGRGEVAIDDFATMFKPQGRLDTFITKQLQPFVYWDNNTLKLAEVDGRKLPIQQATLNQLNQAKKISTIFFGPTGQQLAVKLKFRASSMSTSSTQFNVRENENIFTYRHGPRLWSKVIWPSIGANDYMSANFYSGENRIATKSYTGQWALFRLLFDGSSSATADRRIRKLHYGLEDQSIVFEYALDSSNSVLNKRLLNNFHLSSNL</sequence>
<feature type="domain" description="Type VI secretion system IcmF C-terminal" evidence="2">
    <location>
        <begin position="1035"/>
        <end position="1134"/>
    </location>
</feature>
<gene>
    <name evidence="6" type="primary">tssM</name>
    <name evidence="6" type="ORF">Q4568_12695</name>
</gene>
<proteinExistence type="predicted"/>
<evidence type="ECO:0000313" key="7">
    <source>
        <dbReference type="Proteomes" id="UP001170624"/>
    </source>
</evidence>
<dbReference type="InterPro" id="IPR025743">
    <property type="entry name" value="TssM1_N"/>
</dbReference>
<feature type="transmembrane region" description="Helical" evidence="1">
    <location>
        <begin position="416"/>
        <end position="435"/>
    </location>
</feature>
<comment type="caution">
    <text evidence="6">The sequence shown here is derived from an EMBL/GenBank/DDBJ whole genome shotgun (WGS) entry which is preliminary data.</text>
</comment>
<dbReference type="InterPro" id="IPR009612">
    <property type="entry name" value="IcmF-rel"/>
</dbReference>
<feature type="transmembrane region" description="Helical" evidence="1">
    <location>
        <begin position="41"/>
        <end position="60"/>
    </location>
</feature>
<feature type="domain" description="Type VI secretion system component TssM1 N-terminal" evidence="4">
    <location>
        <begin position="172"/>
        <end position="425"/>
    </location>
</feature>
<dbReference type="InterPro" id="IPR053156">
    <property type="entry name" value="T6SS_TssM-like"/>
</dbReference>
<dbReference type="RefSeq" id="WP_303499880.1">
    <property type="nucleotide sequence ID" value="NZ_JAUOPU010000012.1"/>
</dbReference>
<dbReference type="PANTHER" id="PTHR36153">
    <property type="entry name" value="INNER MEMBRANE PROTEIN-RELATED"/>
    <property type="match status" value="1"/>
</dbReference>
<evidence type="ECO:0000259" key="5">
    <source>
        <dbReference type="Pfam" id="PF21070"/>
    </source>
</evidence>
<evidence type="ECO:0000259" key="3">
    <source>
        <dbReference type="Pfam" id="PF06761"/>
    </source>
</evidence>
<dbReference type="InterPro" id="IPR048677">
    <property type="entry name" value="TssM1_hel"/>
</dbReference>
<keyword evidence="1" id="KW-1133">Transmembrane helix</keyword>
<dbReference type="Pfam" id="PF14331">
    <property type="entry name" value="IcmF-related_N"/>
    <property type="match status" value="1"/>
</dbReference>
<dbReference type="EMBL" id="JAUOPU010000012">
    <property type="protein sequence ID" value="MDO6543397.1"/>
    <property type="molecule type" value="Genomic_DNA"/>
</dbReference>
<accession>A0AAW7Y4V3</accession>
<evidence type="ECO:0000259" key="2">
    <source>
        <dbReference type="Pfam" id="PF06744"/>
    </source>
</evidence>
<keyword evidence="1" id="KW-0812">Transmembrane</keyword>
<name>A0AAW7Y4V3_9GAMM</name>
<dbReference type="AlphaFoldDB" id="A0AAW7Y4V3"/>
<feature type="transmembrane region" description="Helical" evidence="1">
    <location>
        <begin position="9"/>
        <end position="29"/>
    </location>
</feature>